<keyword evidence="2" id="KW-1185">Reference proteome</keyword>
<proteinExistence type="predicted"/>
<evidence type="ECO:0000313" key="1">
    <source>
        <dbReference type="EMBL" id="GAA1662811.1"/>
    </source>
</evidence>
<protein>
    <submittedName>
        <fullName evidence="1">Uncharacterized protein</fullName>
    </submittedName>
</protein>
<accession>A0ABN2G0G2</accession>
<dbReference type="Proteomes" id="UP001499851">
    <property type="component" value="Unassembled WGS sequence"/>
</dbReference>
<dbReference type="RefSeq" id="WP_344481341.1">
    <property type="nucleotide sequence ID" value="NZ_BAAAQF010000002.1"/>
</dbReference>
<evidence type="ECO:0000313" key="2">
    <source>
        <dbReference type="Proteomes" id="UP001499851"/>
    </source>
</evidence>
<name>A0ABN2G0G2_9ACTN</name>
<reference evidence="1 2" key="1">
    <citation type="journal article" date="2019" name="Int. J. Syst. Evol. Microbiol.">
        <title>The Global Catalogue of Microorganisms (GCM) 10K type strain sequencing project: providing services to taxonomists for standard genome sequencing and annotation.</title>
        <authorList>
            <consortium name="The Broad Institute Genomics Platform"/>
            <consortium name="The Broad Institute Genome Sequencing Center for Infectious Disease"/>
            <person name="Wu L."/>
            <person name="Ma J."/>
        </authorList>
    </citation>
    <scope>NUCLEOTIDE SEQUENCE [LARGE SCALE GENOMIC DNA]</scope>
    <source>
        <strain evidence="1 2">JCM 16001</strain>
    </source>
</reference>
<dbReference type="EMBL" id="BAAAQF010000002">
    <property type="protein sequence ID" value="GAA1662811.1"/>
    <property type="molecule type" value="Genomic_DNA"/>
</dbReference>
<organism evidence="1 2">
    <name type="scientific">Glycomyces endophyticus</name>
    <dbReference type="NCBI Taxonomy" id="480996"/>
    <lineage>
        <taxon>Bacteria</taxon>
        <taxon>Bacillati</taxon>
        <taxon>Actinomycetota</taxon>
        <taxon>Actinomycetes</taxon>
        <taxon>Glycomycetales</taxon>
        <taxon>Glycomycetaceae</taxon>
        <taxon>Glycomyces</taxon>
    </lineage>
</organism>
<sequence>MASIDEVIASIGAGADAVNEIQAQVEGSKAMTEETMGQLQALNVEGAAAAVGACKDQLEECSAMAAALHNKLTEAATAAQSAKQG</sequence>
<gene>
    <name evidence="1" type="ORF">GCM10009830_05140</name>
</gene>
<comment type="caution">
    <text evidence="1">The sequence shown here is derived from an EMBL/GenBank/DDBJ whole genome shotgun (WGS) entry which is preliminary data.</text>
</comment>